<feature type="transmembrane region" description="Helical" evidence="8">
    <location>
        <begin position="341"/>
        <end position="360"/>
    </location>
</feature>
<dbReference type="PROSITE" id="PS51012">
    <property type="entry name" value="ABC_TM2"/>
    <property type="match status" value="1"/>
</dbReference>
<keyword evidence="3 8" id="KW-0813">Transport</keyword>
<evidence type="ECO:0000313" key="10">
    <source>
        <dbReference type="EMBL" id="NYA70576.1"/>
    </source>
</evidence>
<keyword evidence="6 8" id="KW-1133">Transmembrane helix</keyword>
<keyword evidence="4 8" id="KW-1003">Cell membrane</keyword>
<dbReference type="PANTHER" id="PTHR30294">
    <property type="entry name" value="MEMBRANE COMPONENT OF ABC TRANSPORTER YHHJ-RELATED"/>
    <property type="match status" value="1"/>
</dbReference>
<sequence length="368" mass="41519">MKQFFVFVRKEFYHVFRDKRTLFILFGMPVVQVLLFGFALTNEVKDSPVIVVDNAKDEASQAIIGKMYASHYFDIEKAPLSHNEILENFRDGKIKAAIIFPANFNADLSHTNKAQIQVITDASDPNTATTVLNYATSVIKSYQEELAQNTRIPYRISTEVRNIFNPQLKSEHNFVPGVMAMVLMLICVMMTAISIVREKEFGTMEILLVSPFKPILVVFAKLFPYLTLSMVNLVTILLMSVFVLGLPIKGSILLLVLLSMLFMVCCLSLGLLISNIAKSQQVAMLISLVGMLMPTMIFSGFMFPIENMPTLLQVISNIVPSKWYYTIVKFVMIKGLGFSSIWKEALILAGMTCVLFFVALKKFKIRLE</sequence>
<keyword evidence="7 8" id="KW-0472">Membrane</keyword>
<feature type="transmembrane region" description="Helical" evidence="8">
    <location>
        <begin position="222"/>
        <end position="246"/>
    </location>
</feature>
<evidence type="ECO:0000256" key="6">
    <source>
        <dbReference type="ARBA" id="ARBA00022989"/>
    </source>
</evidence>
<evidence type="ECO:0000259" key="9">
    <source>
        <dbReference type="PROSITE" id="PS51012"/>
    </source>
</evidence>
<dbReference type="InterPro" id="IPR000412">
    <property type="entry name" value="ABC_2_transport"/>
</dbReference>
<name>A0A7Y9C4T8_9FLAO</name>
<feature type="domain" description="ABC transmembrane type-2" evidence="9">
    <location>
        <begin position="136"/>
        <end position="366"/>
    </location>
</feature>
<comment type="subcellular location">
    <subcellularLocation>
        <location evidence="1 8">Cell membrane</location>
        <topology evidence="1 8">Multi-pass membrane protein</topology>
    </subcellularLocation>
</comment>
<dbReference type="GO" id="GO:0140359">
    <property type="term" value="F:ABC-type transporter activity"/>
    <property type="evidence" value="ECO:0007669"/>
    <property type="project" value="InterPro"/>
</dbReference>
<dbReference type="Gene3D" id="3.40.1710.10">
    <property type="entry name" value="abc type-2 transporter like domain"/>
    <property type="match status" value="1"/>
</dbReference>
<feature type="transmembrane region" description="Helical" evidence="8">
    <location>
        <begin position="252"/>
        <end position="273"/>
    </location>
</feature>
<dbReference type="InterPro" id="IPR047817">
    <property type="entry name" value="ABC2_TM_bact-type"/>
</dbReference>
<dbReference type="InterPro" id="IPR051449">
    <property type="entry name" value="ABC-2_transporter_component"/>
</dbReference>
<dbReference type="PRINTS" id="PR00164">
    <property type="entry name" value="ABC2TRNSPORT"/>
</dbReference>
<evidence type="ECO:0000256" key="5">
    <source>
        <dbReference type="ARBA" id="ARBA00022692"/>
    </source>
</evidence>
<proteinExistence type="inferred from homology"/>
<dbReference type="PANTHER" id="PTHR30294:SF29">
    <property type="entry name" value="MULTIDRUG ABC TRANSPORTER PERMEASE YBHS-RELATED"/>
    <property type="match status" value="1"/>
</dbReference>
<comment type="similarity">
    <text evidence="2 8">Belongs to the ABC-2 integral membrane protein family.</text>
</comment>
<dbReference type="EMBL" id="JACBJI010000002">
    <property type="protein sequence ID" value="NYA70576.1"/>
    <property type="molecule type" value="Genomic_DNA"/>
</dbReference>
<evidence type="ECO:0000313" key="11">
    <source>
        <dbReference type="Proteomes" id="UP000535020"/>
    </source>
</evidence>
<evidence type="ECO:0000256" key="1">
    <source>
        <dbReference type="ARBA" id="ARBA00004651"/>
    </source>
</evidence>
<evidence type="ECO:0000256" key="3">
    <source>
        <dbReference type="ARBA" id="ARBA00022448"/>
    </source>
</evidence>
<dbReference type="Pfam" id="PF12698">
    <property type="entry name" value="ABC2_membrane_3"/>
    <property type="match status" value="1"/>
</dbReference>
<feature type="transmembrane region" description="Helical" evidence="8">
    <location>
        <begin position="285"/>
        <end position="305"/>
    </location>
</feature>
<dbReference type="AlphaFoldDB" id="A0A7Y9C4T8"/>
<comment type="caution">
    <text evidence="10">The sequence shown here is derived from an EMBL/GenBank/DDBJ whole genome shotgun (WGS) entry which is preliminary data.</text>
</comment>
<gene>
    <name evidence="10" type="ORF">HZF10_06565</name>
</gene>
<accession>A0A7Y9C4T8</accession>
<evidence type="ECO:0000256" key="4">
    <source>
        <dbReference type="ARBA" id="ARBA00022475"/>
    </source>
</evidence>
<protein>
    <recommendedName>
        <fullName evidence="8">Transport permease protein</fullName>
    </recommendedName>
</protein>
<feature type="transmembrane region" description="Helical" evidence="8">
    <location>
        <begin position="174"/>
        <end position="196"/>
    </location>
</feature>
<dbReference type="GO" id="GO:0043190">
    <property type="term" value="C:ATP-binding cassette (ABC) transporter complex"/>
    <property type="evidence" value="ECO:0007669"/>
    <property type="project" value="InterPro"/>
</dbReference>
<evidence type="ECO:0000256" key="2">
    <source>
        <dbReference type="ARBA" id="ARBA00007783"/>
    </source>
</evidence>
<keyword evidence="5 8" id="KW-0812">Transmembrane</keyword>
<dbReference type="Proteomes" id="UP000535020">
    <property type="component" value="Unassembled WGS sequence"/>
</dbReference>
<organism evidence="10 11">
    <name type="scientific">Flavobacterium agri</name>
    <dbReference type="NCBI Taxonomy" id="2743471"/>
    <lineage>
        <taxon>Bacteria</taxon>
        <taxon>Pseudomonadati</taxon>
        <taxon>Bacteroidota</taxon>
        <taxon>Flavobacteriia</taxon>
        <taxon>Flavobacteriales</taxon>
        <taxon>Flavobacteriaceae</taxon>
        <taxon>Flavobacterium</taxon>
    </lineage>
</organism>
<keyword evidence="11" id="KW-1185">Reference proteome</keyword>
<reference evidence="10 11" key="1">
    <citation type="submission" date="2020-07" db="EMBL/GenBank/DDBJ databases">
        <authorList>
            <person name="Sun Q."/>
        </authorList>
    </citation>
    <scope>NUCLEOTIDE SEQUENCE [LARGE SCALE GENOMIC DNA]</scope>
    <source>
        <strain evidence="10 11">MAH-1</strain>
    </source>
</reference>
<dbReference type="InterPro" id="IPR013525">
    <property type="entry name" value="ABC2_TM"/>
</dbReference>
<evidence type="ECO:0000256" key="8">
    <source>
        <dbReference type="RuleBase" id="RU361157"/>
    </source>
</evidence>
<feature type="transmembrane region" description="Helical" evidence="8">
    <location>
        <begin position="21"/>
        <end position="40"/>
    </location>
</feature>
<dbReference type="RefSeq" id="WP_176005401.1">
    <property type="nucleotide sequence ID" value="NZ_JABWMI010000008.1"/>
</dbReference>
<evidence type="ECO:0000256" key="7">
    <source>
        <dbReference type="ARBA" id="ARBA00023136"/>
    </source>
</evidence>